<proteinExistence type="predicted"/>
<dbReference type="SMART" id="SM00851">
    <property type="entry name" value="MGS"/>
    <property type="match status" value="1"/>
</dbReference>
<protein>
    <recommendedName>
        <fullName evidence="1">MGS-like domain-containing protein</fullName>
    </recommendedName>
</protein>
<accession>A0A383ATU0</accession>
<dbReference type="GO" id="GO:0003937">
    <property type="term" value="F:IMP cyclohydrolase activity"/>
    <property type="evidence" value="ECO:0007669"/>
    <property type="project" value="InterPro"/>
</dbReference>
<dbReference type="Gene3D" id="3.40.50.1380">
    <property type="entry name" value="Methylglyoxal synthase-like domain"/>
    <property type="match status" value="1"/>
</dbReference>
<dbReference type="PANTHER" id="PTHR11692:SF0">
    <property type="entry name" value="BIFUNCTIONAL PURINE BIOSYNTHESIS PROTEIN ATIC"/>
    <property type="match status" value="1"/>
</dbReference>
<gene>
    <name evidence="2" type="ORF">METZ01_LOCUS463813</name>
</gene>
<dbReference type="InterPro" id="IPR036914">
    <property type="entry name" value="MGS-like_dom_sf"/>
</dbReference>
<dbReference type="AlphaFoldDB" id="A0A383ATU0"/>
<name>A0A383ATU0_9ZZZZ</name>
<dbReference type="SUPFAM" id="SSF52335">
    <property type="entry name" value="Methylglyoxal synthase-like"/>
    <property type="match status" value="1"/>
</dbReference>
<dbReference type="GO" id="GO:0004643">
    <property type="term" value="F:phosphoribosylaminoimidazolecarboxamide formyltransferase activity"/>
    <property type="evidence" value="ECO:0007669"/>
    <property type="project" value="InterPro"/>
</dbReference>
<dbReference type="PROSITE" id="PS51855">
    <property type="entry name" value="MGS"/>
    <property type="match status" value="1"/>
</dbReference>
<dbReference type="InterPro" id="IPR011607">
    <property type="entry name" value="MGS-like_dom"/>
</dbReference>
<dbReference type="InterPro" id="IPR002695">
    <property type="entry name" value="PurH-like"/>
</dbReference>
<evidence type="ECO:0000313" key="2">
    <source>
        <dbReference type="EMBL" id="SVE10959.1"/>
    </source>
</evidence>
<dbReference type="PANTHER" id="PTHR11692">
    <property type="entry name" value="BIFUNCTIONAL PURINE BIOSYNTHESIS PROTEIN PURH"/>
    <property type="match status" value="1"/>
</dbReference>
<sequence length="99" mass="11029">MNVLISVSDKSNLDKIARFLDNLNCNIISTGGTYNYLKNIKVKNLSKVSQITNSPEILDGRVKTLHPLIHGGILAKRNNKKHLDEINNISGLFIDMVIV</sequence>
<reference evidence="2" key="1">
    <citation type="submission" date="2018-05" db="EMBL/GenBank/DDBJ databases">
        <authorList>
            <person name="Lanie J.A."/>
            <person name="Ng W.-L."/>
            <person name="Kazmierczak K.M."/>
            <person name="Andrzejewski T.M."/>
            <person name="Davidsen T.M."/>
            <person name="Wayne K.J."/>
            <person name="Tettelin H."/>
            <person name="Glass J.I."/>
            <person name="Rusch D."/>
            <person name="Podicherti R."/>
            <person name="Tsui H.-C.T."/>
            <person name="Winkler M.E."/>
        </authorList>
    </citation>
    <scope>NUCLEOTIDE SEQUENCE</scope>
</reference>
<feature type="domain" description="MGS-like" evidence="1">
    <location>
        <begin position="1"/>
        <end position="99"/>
    </location>
</feature>
<organism evidence="2">
    <name type="scientific">marine metagenome</name>
    <dbReference type="NCBI Taxonomy" id="408172"/>
    <lineage>
        <taxon>unclassified sequences</taxon>
        <taxon>metagenomes</taxon>
        <taxon>ecological metagenomes</taxon>
    </lineage>
</organism>
<dbReference type="EMBL" id="UINC01194730">
    <property type="protein sequence ID" value="SVE10959.1"/>
    <property type="molecule type" value="Genomic_DNA"/>
</dbReference>
<evidence type="ECO:0000259" key="1">
    <source>
        <dbReference type="PROSITE" id="PS51855"/>
    </source>
</evidence>
<dbReference type="GO" id="GO:0006189">
    <property type="term" value="P:'de novo' IMP biosynthetic process"/>
    <property type="evidence" value="ECO:0007669"/>
    <property type="project" value="TreeGrafter"/>
</dbReference>
<dbReference type="GO" id="GO:0005829">
    <property type="term" value="C:cytosol"/>
    <property type="evidence" value="ECO:0007669"/>
    <property type="project" value="TreeGrafter"/>
</dbReference>
<dbReference type="Pfam" id="PF02142">
    <property type="entry name" value="MGS"/>
    <property type="match status" value="1"/>
</dbReference>
<feature type="non-terminal residue" evidence="2">
    <location>
        <position position="99"/>
    </location>
</feature>